<reference evidence="1" key="2">
    <citation type="submission" date="2020-11" db="EMBL/GenBank/DDBJ databases">
        <authorList>
            <person name="McCartney M.A."/>
            <person name="Auch B."/>
            <person name="Kono T."/>
            <person name="Mallez S."/>
            <person name="Becker A."/>
            <person name="Gohl D.M."/>
            <person name="Silverstein K.A.T."/>
            <person name="Koren S."/>
            <person name="Bechman K.B."/>
            <person name="Herman A."/>
            <person name="Abrahante J.E."/>
            <person name="Garbe J."/>
        </authorList>
    </citation>
    <scope>NUCLEOTIDE SEQUENCE</scope>
    <source>
        <strain evidence="1">Duluth1</strain>
        <tissue evidence="1">Whole animal</tissue>
    </source>
</reference>
<dbReference type="Proteomes" id="UP000828390">
    <property type="component" value="Unassembled WGS sequence"/>
</dbReference>
<proteinExistence type="predicted"/>
<protein>
    <submittedName>
        <fullName evidence="1">Uncharacterized protein</fullName>
    </submittedName>
</protein>
<organism evidence="1 2">
    <name type="scientific">Dreissena polymorpha</name>
    <name type="common">Zebra mussel</name>
    <name type="synonym">Mytilus polymorpha</name>
    <dbReference type="NCBI Taxonomy" id="45954"/>
    <lineage>
        <taxon>Eukaryota</taxon>
        <taxon>Metazoa</taxon>
        <taxon>Spiralia</taxon>
        <taxon>Lophotrochozoa</taxon>
        <taxon>Mollusca</taxon>
        <taxon>Bivalvia</taxon>
        <taxon>Autobranchia</taxon>
        <taxon>Heteroconchia</taxon>
        <taxon>Euheterodonta</taxon>
        <taxon>Imparidentia</taxon>
        <taxon>Neoheterodontei</taxon>
        <taxon>Myida</taxon>
        <taxon>Dreissenoidea</taxon>
        <taxon>Dreissenidae</taxon>
        <taxon>Dreissena</taxon>
    </lineage>
</organism>
<evidence type="ECO:0000313" key="1">
    <source>
        <dbReference type="EMBL" id="KAH3884759.1"/>
    </source>
</evidence>
<sequence length="114" mass="13155">MFHNNVFVIDDRQNQTGQYMPSPKQYGGALGLQLRGRLGNQMFQYASILDLASMMKFEKVIIEGSHELRDTFKLEKQQVEFGKVPPYWTVVRSTQSGIFDETLTQLNNKSELHI</sequence>
<gene>
    <name evidence="1" type="ORF">DPMN_008745</name>
</gene>
<keyword evidence="2" id="KW-1185">Reference proteome</keyword>
<accession>A0A9D4RXM8</accession>
<comment type="caution">
    <text evidence="1">The sequence shown here is derived from an EMBL/GenBank/DDBJ whole genome shotgun (WGS) entry which is preliminary data.</text>
</comment>
<dbReference type="AlphaFoldDB" id="A0A9D4RXM8"/>
<evidence type="ECO:0000313" key="2">
    <source>
        <dbReference type="Proteomes" id="UP000828390"/>
    </source>
</evidence>
<dbReference type="EMBL" id="JAIWYP010000001">
    <property type="protein sequence ID" value="KAH3884759.1"/>
    <property type="molecule type" value="Genomic_DNA"/>
</dbReference>
<name>A0A9D4RXM8_DREPO</name>
<reference evidence="1" key="1">
    <citation type="journal article" date="2019" name="bioRxiv">
        <title>The Genome of the Zebra Mussel, Dreissena polymorpha: A Resource for Invasive Species Research.</title>
        <authorList>
            <person name="McCartney M.A."/>
            <person name="Auch B."/>
            <person name="Kono T."/>
            <person name="Mallez S."/>
            <person name="Zhang Y."/>
            <person name="Obille A."/>
            <person name="Becker A."/>
            <person name="Abrahante J.E."/>
            <person name="Garbe J."/>
            <person name="Badalamenti J.P."/>
            <person name="Herman A."/>
            <person name="Mangelson H."/>
            <person name="Liachko I."/>
            <person name="Sullivan S."/>
            <person name="Sone E.D."/>
            <person name="Koren S."/>
            <person name="Silverstein K.A.T."/>
            <person name="Beckman K.B."/>
            <person name="Gohl D.M."/>
        </authorList>
    </citation>
    <scope>NUCLEOTIDE SEQUENCE</scope>
    <source>
        <strain evidence="1">Duluth1</strain>
        <tissue evidence="1">Whole animal</tissue>
    </source>
</reference>